<reference evidence="2 3" key="1">
    <citation type="submission" date="2017-03" db="EMBL/GenBank/DDBJ databases">
        <title>Genomes of endolithic fungi from Antarctica.</title>
        <authorList>
            <person name="Coleine C."/>
            <person name="Masonjones S."/>
            <person name="Stajich J.E."/>
        </authorList>
    </citation>
    <scope>NUCLEOTIDE SEQUENCE [LARGE SCALE GENOMIC DNA]</scope>
    <source>
        <strain evidence="2 3">CCFEE 5184</strain>
    </source>
</reference>
<protein>
    <submittedName>
        <fullName evidence="2">Uncharacterized protein</fullName>
    </submittedName>
</protein>
<evidence type="ECO:0000313" key="2">
    <source>
        <dbReference type="EMBL" id="TKA74871.1"/>
    </source>
</evidence>
<sequence length="102" mass="11638">MVMFHSNPRSRPRASEPSRCQMLAFNVTNGAQAAPYVPVAEPTGNGNGNARRKAAALMDEEDDEEELNNQLRDVELAERQIELEGKKPEFRKKLWRLRKKMA</sequence>
<proteinExistence type="predicted"/>
<dbReference type="Proteomes" id="UP000309340">
    <property type="component" value="Unassembled WGS sequence"/>
</dbReference>
<evidence type="ECO:0000256" key="1">
    <source>
        <dbReference type="SAM" id="Coils"/>
    </source>
</evidence>
<gene>
    <name evidence="2" type="ORF">B0A55_05029</name>
</gene>
<organism evidence="2 3">
    <name type="scientific">Friedmanniomyces simplex</name>
    <dbReference type="NCBI Taxonomy" id="329884"/>
    <lineage>
        <taxon>Eukaryota</taxon>
        <taxon>Fungi</taxon>
        <taxon>Dikarya</taxon>
        <taxon>Ascomycota</taxon>
        <taxon>Pezizomycotina</taxon>
        <taxon>Dothideomycetes</taxon>
        <taxon>Dothideomycetidae</taxon>
        <taxon>Mycosphaerellales</taxon>
        <taxon>Teratosphaeriaceae</taxon>
        <taxon>Friedmanniomyces</taxon>
    </lineage>
</organism>
<comment type="caution">
    <text evidence="2">The sequence shown here is derived from an EMBL/GenBank/DDBJ whole genome shotgun (WGS) entry which is preliminary data.</text>
</comment>
<accession>A0A4U0XF87</accession>
<keyword evidence="1" id="KW-0175">Coiled coil</keyword>
<name>A0A4U0XF87_9PEZI</name>
<feature type="coiled-coil region" evidence="1">
    <location>
        <begin position="50"/>
        <end position="84"/>
    </location>
</feature>
<dbReference type="AlphaFoldDB" id="A0A4U0XF87"/>
<dbReference type="EMBL" id="NAJQ01000210">
    <property type="protein sequence ID" value="TKA74871.1"/>
    <property type="molecule type" value="Genomic_DNA"/>
</dbReference>
<evidence type="ECO:0000313" key="3">
    <source>
        <dbReference type="Proteomes" id="UP000309340"/>
    </source>
</evidence>
<keyword evidence="3" id="KW-1185">Reference proteome</keyword>